<comment type="caution">
    <text evidence="1">The sequence shown here is derived from an EMBL/GenBank/DDBJ whole genome shotgun (WGS) entry which is preliminary data.</text>
</comment>
<evidence type="ECO:0000313" key="1">
    <source>
        <dbReference type="EMBL" id="KAI3792491.1"/>
    </source>
</evidence>
<keyword evidence="2" id="KW-1185">Reference proteome</keyword>
<organism evidence="1 2">
    <name type="scientific">Cichorium intybus</name>
    <name type="common">Chicory</name>
    <dbReference type="NCBI Taxonomy" id="13427"/>
    <lineage>
        <taxon>Eukaryota</taxon>
        <taxon>Viridiplantae</taxon>
        <taxon>Streptophyta</taxon>
        <taxon>Embryophyta</taxon>
        <taxon>Tracheophyta</taxon>
        <taxon>Spermatophyta</taxon>
        <taxon>Magnoliopsida</taxon>
        <taxon>eudicotyledons</taxon>
        <taxon>Gunneridae</taxon>
        <taxon>Pentapetalae</taxon>
        <taxon>asterids</taxon>
        <taxon>campanulids</taxon>
        <taxon>Asterales</taxon>
        <taxon>Asteraceae</taxon>
        <taxon>Cichorioideae</taxon>
        <taxon>Cichorieae</taxon>
        <taxon>Cichoriinae</taxon>
        <taxon>Cichorium</taxon>
    </lineage>
</organism>
<accession>A0ACB9HB56</accession>
<protein>
    <submittedName>
        <fullName evidence="1">Uncharacterized protein</fullName>
    </submittedName>
</protein>
<dbReference type="Proteomes" id="UP001055811">
    <property type="component" value="Linkage Group LG01"/>
</dbReference>
<dbReference type="EMBL" id="CM042009">
    <property type="protein sequence ID" value="KAI3792491.1"/>
    <property type="molecule type" value="Genomic_DNA"/>
</dbReference>
<sequence length="432" mass="48377">MEAIGVLMTYQMSSYLEQELDKRFNLFRLWNLPQENDFFRKNSGSIRAVVGNTNIDVADLAIRFILATFRRVCECDRYVRAGLWKKGDFKLTTKFSSKKVGSIGLGRIGTAIAKRAEAFNCPGFSIQKREKSLNTLPSEFEWICFNAENKRSQCNSVGSLDPTPPGGPTTKIDRSLNQARSLSQCGAALVHLLGLLLLLSHFACILMELSYPNPSVNDWIIVLSPSNFRVYEWMLLSRVVVLDELVDARETPITIMRTSFSTECSLTATATGKHPSFRGIRSQNGKWVAEIREPRKTSRIWLGTYPTAEMAASAYDVAALALKGGDAMLNFPEFVGSYRVPESQEPALIRTAAGDAADLMKLFREREKGHHAQDDDGKGRWNDEFIDEEAIFDMPNLLVDMAEGMIVSPPRQPTTVEWSPGNSSDCDNLWSY</sequence>
<evidence type="ECO:0000313" key="2">
    <source>
        <dbReference type="Proteomes" id="UP001055811"/>
    </source>
</evidence>
<reference evidence="2" key="1">
    <citation type="journal article" date="2022" name="Mol. Ecol. Resour.">
        <title>The genomes of chicory, endive, great burdock and yacon provide insights into Asteraceae palaeo-polyploidization history and plant inulin production.</title>
        <authorList>
            <person name="Fan W."/>
            <person name="Wang S."/>
            <person name="Wang H."/>
            <person name="Wang A."/>
            <person name="Jiang F."/>
            <person name="Liu H."/>
            <person name="Zhao H."/>
            <person name="Xu D."/>
            <person name="Zhang Y."/>
        </authorList>
    </citation>
    <scope>NUCLEOTIDE SEQUENCE [LARGE SCALE GENOMIC DNA]</scope>
    <source>
        <strain evidence="2">cv. Punajuju</strain>
    </source>
</reference>
<reference evidence="1 2" key="2">
    <citation type="journal article" date="2022" name="Mol. Ecol. Resour.">
        <title>The genomes of chicory, endive, great burdock and yacon provide insights into Asteraceae paleo-polyploidization history and plant inulin production.</title>
        <authorList>
            <person name="Fan W."/>
            <person name="Wang S."/>
            <person name="Wang H."/>
            <person name="Wang A."/>
            <person name="Jiang F."/>
            <person name="Liu H."/>
            <person name="Zhao H."/>
            <person name="Xu D."/>
            <person name="Zhang Y."/>
        </authorList>
    </citation>
    <scope>NUCLEOTIDE SEQUENCE [LARGE SCALE GENOMIC DNA]</scope>
    <source>
        <strain evidence="2">cv. Punajuju</strain>
        <tissue evidence="1">Leaves</tissue>
    </source>
</reference>
<proteinExistence type="predicted"/>
<name>A0ACB9HB56_CICIN</name>
<gene>
    <name evidence="1" type="ORF">L2E82_06371</name>
</gene>